<proteinExistence type="predicted"/>
<protein>
    <submittedName>
        <fullName evidence="1">Uncharacterized protein</fullName>
    </submittedName>
</protein>
<dbReference type="EMBL" id="ML977650">
    <property type="protein sequence ID" value="KAF1994875.1"/>
    <property type="molecule type" value="Genomic_DNA"/>
</dbReference>
<sequence length="105" mass="11960">MGQKIVVLANRSNLAIKVITPKDERGKPSVVIFKRWYQKYTGTQEMNGFLASTLALPCAFIDLAEGFGEVTKWLAYNNGDHIREQRPPGFKWKHLHMSPPDFVGR</sequence>
<accession>A0A6A5W6X8</accession>
<organism evidence="1 2">
    <name type="scientific">Amniculicola lignicola CBS 123094</name>
    <dbReference type="NCBI Taxonomy" id="1392246"/>
    <lineage>
        <taxon>Eukaryota</taxon>
        <taxon>Fungi</taxon>
        <taxon>Dikarya</taxon>
        <taxon>Ascomycota</taxon>
        <taxon>Pezizomycotina</taxon>
        <taxon>Dothideomycetes</taxon>
        <taxon>Pleosporomycetidae</taxon>
        <taxon>Pleosporales</taxon>
        <taxon>Amniculicolaceae</taxon>
        <taxon>Amniculicola</taxon>
    </lineage>
</organism>
<dbReference type="AlphaFoldDB" id="A0A6A5W6X8"/>
<name>A0A6A5W6X8_9PLEO</name>
<gene>
    <name evidence="1" type="ORF">P154DRAFT_612660</name>
</gene>
<evidence type="ECO:0000313" key="2">
    <source>
        <dbReference type="Proteomes" id="UP000799779"/>
    </source>
</evidence>
<dbReference type="Proteomes" id="UP000799779">
    <property type="component" value="Unassembled WGS sequence"/>
</dbReference>
<reference evidence="1" key="1">
    <citation type="journal article" date="2020" name="Stud. Mycol.">
        <title>101 Dothideomycetes genomes: a test case for predicting lifestyles and emergence of pathogens.</title>
        <authorList>
            <person name="Haridas S."/>
            <person name="Albert R."/>
            <person name="Binder M."/>
            <person name="Bloem J."/>
            <person name="Labutti K."/>
            <person name="Salamov A."/>
            <person name="Andreopoulos B."/>
            <person name="Baker S."/>
            <person name="Barry K."/>
            <person name="Bills G."/>
            <person name="Bluhm B."/>
            <person name="Cannon C."/>
            <person name="Castanera R."/>
            <person name="Culley D."/>
            <person name="Daum C."/>
            <person name="Ezra D."/>
            <person name="Gonzalez J."/>
            <person name="Henrissat B."/>
            <person name="Kuo A."/>
            <person name="Liang C."/>
            <person name="Lipzen A."/>
            <person name="Lutzoni F."/>
            <person name="Magnuson J."/>
            <person name="Mondo S."/>
            <person name="Nolan M."/>
            <person name="Ohm R."/>
            <person name="Pangilinan J."/>
            <person name="Park H.-J."/>
            <person name="Ramirez L."/>
            <person name="Alfaro M."/>
            <person name="Sun H."/>
            <person name="Tritt A."/>
            <person name="Yoshinaga Y."/>
            <person name="Zwiers L.-H."/>
            <person name="Turgeon B."/>
            <person name="Goodwin S."/>
            <person name="Spatafora J."/>
            <person name="Crous P."/>
            <person name="Grigoriev I."/>
        </authorList>
    </citation>
    <scope>NUCLEOTIDE SEQUENCE</scope>
    <source>
        <strain evidence="1">CBS 123094</strain>
    </source>
</reference>
<keyword evidence="2" id="KW-1185">Reference proteome</keyword>
<evidence type="ECO:0000313" key="1">
    <source>
        <dbReference type="EMBL" id="KAF1994875.1"/>
    </source>
</evidence>
<dbReference type="OrthoDB" id="268428at2759"/>